<dbReference type="SMART" id="SM00342">
    <property type="entry name" value="HTH_ARAC"/>
    <property type="match status" value="1"/>
</dbReference>
<dbReference type="STRING" id="1642647.PSM36_1906"/>
<gene>
    <name evidence="12" type="ORF">PSM36_1906</name>
</gene>
<proteinExistence type="predicted"/>
<dbReference type="PROSITE" id="PS50005">
    <property type="entry name" value="TPR"/>
    <property type="match status" value="2"/>
</dbReference>
<evidence type="ECO:0000256" key="8">
    <source>
        <dbReference type="PROSITE-ProRule" id="PRU00339"/>
    </source>
</evidence>
<dbReference type="InterPro" id="IPR009057">
    <property type="entry name" value="Homeodomain-like_sf"/>
</dbReference>
<dbReference type="Gene3D" id="1.25.40.10">
    <property type="entry name" value="Tetratricopeptide repeat domain"/>
    <property type="match status" value="2"/>
</dbReference>
<dbReference type="CDD" id="cd00082">
    <property type="entry name" value="HisKA"/>
    <property type="match status" value="1"/>
</dbReference>
<dbReference type="EMBL" id="LT605205">
    <property type="protein sequence ID" value="SCD20722.1"/>
    <property type="molecule type" value="Genomic_DNA"/>
</dbReference>
<feature type="repeat" description="TPR" evidence="8">
    <location>
        <begin position="170"/>
        <end position="203"/>
    </location>
</feature>
<dbReference type="Gene3D" id="1.10.10.60">
    <property type="entry name" value="Homeodomain-like"/>
    <property type="match status" value="2"/>
</dbReference>
<dbReference type="EC" id="2.7.13.3" evidence="2"/>
<dbReference type="GO" id="GO:0043565">
    <property type="term" value="F:sequence-specific DNA binding"/>
    <property type="evidence" value="ECO:0007669"/>
    <property type="project" value="InterPro"/>
</dbReference>
<dbReference type="Gene3D" id="1.10.287.130">
    <property type="match status" value="1"/>
</dbReference>
<evidence type="ECO:0000256" key="9">
    <source>
        <dbReference type="SAM" id="Phobius"/>
    </source>
</evidence>
<dbReference type="Gene3D" id="3.40.50.2300">
    <property type="match status" value="1"/>
</dbReference>
<evidence type="ECO:0000256" key="3">
    <source>
        <dbReference type="ARBA" id="ARBA00022553"/>
    </source>
</evidence>
<dbReference type="PANTHER" id="PTHR43547:SF2">
    <property type="entry name" value="HYBRID SIGNAL TRANSDUCTION HISTIDINE KINASE C"/>
    <property type="match status" value="1"/>
</dbReference>
<keyword evidence="9" id="KW-0472">Membrane</keyword>
<dbReference type="PROSITE" id="PS01124">
    <property type="entry name" value="HTH_ARAC_FAMILY_2"/>
    <property type="match status" value="1"/>
</dbReference>
<accession>A0A1R3T3P0</accession>
<evidence type="ECO:0000256" key="6">
    <source>
        <dbReference type="ARBA" id="ARBA00023163"/>
    </source>
</evidence>
<dbReference type="PRINTS" id="PR00032">
    <property type="entry name" value="HTHARAC"/>
</dbReference>
<dbReference type="KEGG" id="psac:PSM36_1906"/>
<dbReference type="Pfam" id="PF13181">
    <property type="entry name" value="TPR_8"/>
    <property type="match status" value="1"/>
</dbReference>
<comment type="caution">
    <text evidence="7">Lacks conserved residue(s) required for the propagation of feature annotation.</text>
</comment>
<dbReference type="InterPro" id="IPR036097">
    <property type="entry name" value="HisK_dim/P_sf"/>
</dbReference>
<comment type="catalytic activity">
    <reaction evidence="1">
        <text>ATP + protein L-histidine = ADP + protein N-phospho-L-histidine.</text>
        <dbReference type="EC" id="2.7.13.3"/>
    </reaction>
</comment>
<dbReference type="Proteomes" id="UP000187464">
    <property type="component" value="Chromosome I"/>
</dbReference>
<keyword evidence="5" id="KW-0238">DNA-binding</keyword>
<organism evidence="12 13">
    <name type="scientific">Proteiniphilum saccharofermentans</name>
    <dbReference type="NCBI Taxonomy" id="1642647"/>
    <lineage>
        <taxon>Bacteria</taxon>
        <taxon>Pseudomonadati</taxon>
        <taxon>Bacteroidota</taxon>
        <taxon>Bacteroidia</taxon>
        <taxon>Bacteroidales</taxon>
        <taxon>Dysgonomonadaceae</taxon>
        <taxon>Proteiniphilum</taxon>
    </lineage>
</organism>
<dbReference type="SMART" id="SM00448">
    <property type="entry name" value="REC"/>
    <property type="match status" value="1"/>
</dbReference>
<dbReference type="Pfam" id="PF00512">
    <property type="entry name" value="HisKA"/>
    <property type="match status" value="1"/>
</dbReference>
<keyword evidence="3" id="KW-0597">Phosphoprotein</keyword>
<dbReference type="InterPro" id="IPR020449">
    <property type="entry name" value="Tscrpt_reg_AraC-type_HTH"/>
</dbReference>
<keyword evidence="4" id="KW-0805">Transcription regulation</keyword>
<sequence length="807" mass="91821">MLMQQKKQIMDLNSQKWFIFVSCLILLACSPGNKNNMGSTPDNSFVDKNHNSIDSLLNRISNDTIALFNYLSLAQSSRDCYAEMKTYRQLGLYYLNSYTYLKAIQYHIYYLNTAEEYSDPIREIEALNTLAYDYKAICMLGESSEYYFKALSLLNKLPKNNNKEILSEKAKTLNGLGNIYLRINQPDDALLFLQKSLQIERQNNSILGQAKNLADIGSSFESWMEYDSAYQYFDRALKLYIETNSVSGMSSCFERIGNLYMLQGKYESASVYIESAYNSLRHTSDKLNWLNSCISFGNICIRKGDYLKAETFLHKGLKISDELKLPNYLEKASMLLSELYKQQGNNAAALEAYEKGVSYAKAFRSGRDINRIMTHRLAYEKKSNETEEILLATQLENIGRNKTKATHRTLSIFIALTGFIIILVQLFQIKKQKVEAYPCQEKIKSDFYANIAHKLKTPVTIITGLTQRLINNLDTNDLHKNSINLDILVRQSQDLLSLIDSMLPETNMQKRIKSDITTCENGYSLTTHNTITYSKEPENNIEKCCISKENPTVLIVENDKDMTSYLFSILQENYCIVTVDNGRGAAQKAAETMPNIIISNITMPGMNGYDLCREIKNSDTIAHIPVILLSACDSKEDRIKGFRCGADAFLSKPVFEEELLAVINQLLDARKLMWSKYALTAINTGKGIEHNIVKKNTAVEFLKQITNLIYKEIDNTQNIIEIISDKICLSSSQLNRKIKAATGMTTSNYILKVRLNKAAQLLSRSQKPIGEIAMNCGFNDFAYFSRSFKKEFGMTPTSFQRLPHSIN</sequence>
<dbReference type="SUPFAM" id="SSF48452">
    <property type="entry name" value="TPR-like"/>
    <property type="match status" value="2"/>
</dbReference>
<evidence type="ECO:0000259" key="11">
    <source>
        <dbReference type="PROSITE" id="PS50110"/>
    </source>
</evidence>
<dbReference type="AlphaFoldDB" id="A0A1R3T3P0"/>
<evidence type="ECO:0000256" key="4">
    <source>
        <dbReference type="ARBA" id="ARBA00023015"/>
    </source>
</evidence>
<dbReference type="InterPro" id="IPR018062">
    <property type="entry name" value="HTH_AraC-typ_CS"/>
</dbReference>
<dbReference type="InterPro" id="IPR019734">
    <property type="entry name" value="TPR_rpt"/>
</dbReference>
<evidence type="ECO:0000256" key="1">
    <source>
        <dbReference type="ARBA" id="ARBA00000085"/>
    </source>
</evidence>
<reference evidence="12 13" key="1">
    <citation type="submission" date="2016-08" db="EMBL/GenBank/DDBJ databases">
        <authorList>
            <person name="Seilhamer J.J."/>
        </authorList>
    </citation>
    <scope>NUCLEOTIDE SEQUENCE [LARGE SCALE GENOMIC DNA]</scope>
    <source>
        <strain evidence="12">M3/6</strain>
    </source>
</reference>
<feature type="repeat" description="TPR" evidence="8">
    <location>
        <begin position="210"/>
        <end position="243"/>
    </location>
</feature>
<evidence type="ECO:0000256" key="5">
    <source>
        <dbReference type="ARBA" id="ARBA00023125"/>
    </source>
</evidence>
<evidence type="ECO:0000259" key="10">
    <source>
        <dbReference type="PROSITE" id="PS01124"/>
    </source>
</evidence>
<dbReference type="Pfam" id="PF00072">
    <property type="entry name" value="Response_reg"/>
    <property type="match status" value="1"/>
</dbReference>
<dbReference type="InterPro" id="IPR018060">
    <property type="entry name" value="HTH_AraC"/>
</dbReference>
<dbReference type="Pfam" id="PF12833">
    <property type="entry name" value="HTH_18"/>
    <property type="match status" value="1"/>
</dbReference>
<dbReference type="GO" id="GO:0000155">
    <property type="term" value="F:phosphorelay sensor kinase activity"/>
    <property type="evidence" value="ECO:0007669"/>
    <property type="project" value="InterPro"/>
</dbReference>
<feature type="transmembrane region" description="Helical" evidence="9">
    <location>
        <begin position="410"/>
        <end position="427"/>
    </location>
</feature>
<dbReference type="SUPFAM" id="SSF47384">
    <property type="entry name" value="Homodimeric domain of signal transducing histidine kinase"/>
    <property type="match status" value="1"/>
</dbReference>
<dbReference type="SMART" id="SM00388">
    <property type="entry name" value="HisKA"/>
    <property type="match status" value="1"/>
</dbReference>
<dbReference type="PROSITE" id="PS51257">
    <property type="entry name" value="PROKAR_LIPOPROTEIN"/>
    <property type="match status" value="1"/>
</dbReference>
<protein>
    <recommendedName>
        <fullName evidence="2">histidine kinase</fullName>
        <ecNumber evidence="2">2.7.13.3</ecNumber>
    </recommendedName>
</protein>
<keyword evidence="9" id="KW-0812">Transmembrane</keyword>
<dbReference type="GO" id="GO:0003700">
    <property type="term" value="F:DNA-binding transcription factor activity"/>
    <property type="evidence" value="ECO:0007669"/>
    <property type="project" value="InterPro"/>
</dbReference>
<feature type="domain" description="Response regulatory" evidence="11">
    <location>
        <begin position="552"/>
        <end position="667"/>
    </location>
</feature>
<dbReference type="PROSITE" id="PS50110">
    <property type="entry name" value="RESPONSE_REGULATORY"/>
    <property type="match status" value="1"/>
</dbReference>
<evidence type="ECO:0000313" key="13">
    <source>
        <dbReference type="Proteomes" id="UP000187464"/>
    </source>
</evidence>
<dbReference type="SMART" id="SM00028">
    <property type="entry name" value="TPR"/>
    <property type="match status" value="6"/>
</dbReference>
<dbReference type="InterPro" id="IPR003661">
    <property type="entry name" value="HisK_dim/P_dom"/>
</dbReference>
<keyword evidence="6" id="KW-0804">Transcription</keyword>
<dbReference type="SUPFAM" id="SSF46689">
    <property type="entry name" value="Homeodomain-like"/>
    <property type="match status" value="1"/>
</dbReference>
<dbReference type="PROSITE" id="PS00041">
    <property type="entry name" value="HTH_ARAC_FAMILY_1"/>
    <property type="match status" value="1"/>
</dbReference>
<evidence type="ECO:0000256" key="2">
    <source>
        <dbReference type="ARBA" id="ARBA00012438"/>
    </source>
</evidence>
<dbReference type="SUPFAM" id="SSF52172">
    <property type="entry name" value="CheY-like"/>
    <property type="match status" value="1"/>
</dbReference>
<dbReference type="InterPro" id="IPR011990">
    <property type="entry name" value="TPR-like_helical_dom_sf"/>
</dbReference>
<dbReference type="Pfam" id="PF14938">
    <property type="entry name" value="SNAP"/>
    <property type="match status" value="1"/>
</dbReference>
<name>A0A1R3T3P0_9BACT</name>
<keyword evidence="8" id="KW-0802">TPR repeat</keyword>
<keyword evidence="9" id="KW-1133">Transmembrane helix</keyword>
<dbReference type="InterPro" id="IPR011006">
    <property type="entry name" value="CheY-like_superfamily"/>
</dbReference>
<feature type="domain" description="HTH araC/xylS-type" evidence="10">
    <location>
        <begin position="703"/>
        <end position="802"/>
    </location>
</feature>
<evidence type="ECO:0000256" key="7">
    <source>
        <dbReference type="PROSITE-ProRule" id="PRU00169"/>
    </source>
</evidence>
<evidence type="ECO:0000313" key="12">
    <source>
        <dbReference type="EMBL" id="SCD20722.1"/>
    </source>
</evidence>
<dbReference type="InterPro" id="IPR001789">
    <property type="entry name" value="Sig_transdc_resp-reg_receiver"/>
</dbReference>
<dbReference type="PANTHER" id="PTHR43547">
    <property type="entry name" value="TWO-COMPONENT HISTIDINE KINASE"/>
    <property type="match status" value="1"/>
</dbReference>
<keyword evidence="13" id="KW-1185">Reference proteome</keyword>